<dbReference type="EMBL" id="BOON01000034">
    <property type="protein sequence ID" value="GII24141.1"/>
    <property type="molecule type" value="Genomic_DNA"/>
</dbReference>
<name>A0A8J3X1T4_9ACTN</name>
<evidence type="ECO:0000256" key="1">
    <source>
        <dbReference type="SAM" id="Coils"/>
    </source>
</evidence>
<keyword evidence="3" id="KW-1133">Transmembrane helix</keyword>
<reference evidence="4" key="1">
    <citation type="submission" date="2021-01" db="EMBL/GenBank/DDBJ databases">
        <title>Whole genome shotgun sequence of Planosporangium mesophilum NBRC 109066.</title>
        <authorList>
            <person name="Komaki H."/>
            <person name="Tamura T."/>
        </authorList>
    </citation>
    <scope>NUCLEOTIDE SEQUENCE</scope>
    <source>
        <strain evidence="4">NBRC 109066</strain>
    </source>
</reference>
<gene>
    <name evidence="4" type="ORF">Pme01_37380</name>
</gene>
<feature type="transmembrane region" description="Helical" evidence="3">
    <location>
        <begin position="90"/>
        <end position="110"/>
    </location>
</feature>
<feature type="coiled-coil region" evidence="1">
    <location>
        <begin position="115"/>
        <end position="142"/>
    </location>
</feature>
<keyword evidence="3" id="KW-0472">Membrane</keyword>
<dbReference type="InterPro" id="IPR007060">
    <property type="entry name" value="FtsL/DivIC"/>
</dbReference>
<dbReference type="Pfam" id="PF04977">
    <property type="entry name" value="DivIC"/>
    <property type="match status" value="1"/>
</dbReference>
<dbReference type="AlphaFoldDB" id="A0A8J3X1T4"/>
<keyword evidence="1" id="KW-0175">Coiled coil</keyword>
<protein>
    <recommendedName>
        <fullName evidence="6">Septum formation initiator family protein</fullName>
    </recommendedName>
</protein>
<dbReference type="Proteomes" id="UP000599074">
    <property type="component" value="Unassembled WGS sequence"/>
</dbReference>
<evidence type="ECO:0000256" key="2">
    <source>
        <dbReference type="SAM" id="MobiDB-lite"/>
    </source>
</evidence>
<accession>A0A8J3X1T4</accession>
<keyword evidence="5" id="KW-1185">Reference proteome</keyword>
<evidence type="ECO:0008006" key="6">
    <source>
        <dbReference type="Google" id="ProtNLM"/>
    </source>
</evidence>
<feature type="compositionally biased region" description="Low complexity" evidence="2">
    <location>
        <begin position="49"/>
        <end position="58"/>
    </location>
</feature>
<keyword evidence="3" id="KW-0812">Transmembrane</keyword>
<organism evidence="4 5">
    <name type="scientific">Planosporangium mesophilum</name>
    <dbReference type="NCBI Taxonomy" id="689768"/>
    <lineage>
        <taxon>Bacteria</taxon>
        <taxon>Bacillati</taxon>
        <taxon>Actinomycetota</taxon>
        <taxon>Actinomycetes</taxon>
        <taxon>Micromonosporales</taxon>
        <taxon>Micromonosporaceae</taxon>
        <taxon>Planosporangium</taxon>
    </lineage>
</organism>
<proteinExistence type="predicted"/>
<dbReference type="RefSeq" id="WP_168116285.1">
    <property type="nucleotide sequence ID" value="NZ_BOON01000034.1"/>
</dbReference>
<evidence type="ECO:0000313" key="4">
    <source>
        <dbReference type="EMBL" id="GII24141.1"/>
    </source>
</evidence>
<feature type="compositionally biased region" description="Low complexity" evidence="2">
    <location>
        <begin position="32"/>
        <end position="41"/>
    </location>
</feature>
<evidence type="ECO:0000256" key="3">
    <source>
        <dbReference type="SAM" id="Phobius"/>
    </source>
</evidence>
<feature type="region of interest" description="Disordered" evidence="2">
    <location>
        <begin position="1"/>
        <end position="87"/>
    </location>
</feature>
<comment type="caution">
    <text evidence="4">The sequence shown here is derived from an EMBL/GenBank/DDBJ whole genome shotgun (WGS) entry which is preliminary data.</text>
</comment>
<evidence type="ECO:0000313" key="5">
    <source>
        <dbReference type="Proteomes" id="UP000599074"/>
    </source>
</evidence>
<sequence>MPQRRTPGGQGPGARGGRDVRSAGRRTGARAGGRTEPARFGGARGSVRGGASRAAGTADSPRAGNRPSAVRRPAVAGAAKRTRAPQPRRLTGRAAVLCMLLIGLLLAYAYPVRVYLSQQNEIDQLENRQAAQRARIEYLSGELDKWNDDEYVKAQARGRLLMRMPGDNNLVVIDKDRPKADSVGNMPAPGAGNADPWYGKLWSSIRAADRGAS</sequence>